<dbReference type="InterPro" id="IPR036397">
    <property type="entry name" value="RNaseH_sf"/>
</dbReference>
<organism evidence="5 6">
    <name type="scientific">Cirrhinus molitorella</name>
    <name type="common">mud carp</name>
    <dbReference type="NCBI Taxonomy" id="172907"/>
    <lineage>
        <taxon>Eukaryota</taxon>
        <taxon>Metazoa</taxon>
        <taxon>Chordata</taxon>
        <taxon>Craniata</taxon>
        <taxon>Vertebrata</taxon>
        <taxon>Euteleostomi</taxon>
        <taxon>Actinopterygii</taxon>
        <taxon>Neopterygii</taxon>
        <taxon>Teleostei</taxon>
        <taxon>Ostariophysi</taxon>
        <taxon>Cypriniformes</taxon>
        <taxon>Cyprinidae</taxon>
        <taxon>Labeoninae</taxon>
        <taxon>Labeonini</taxon>
        <taxon>Cirrhinus</taxon>
    </lineage>
</organism>
<dbReference type="InterPro" id="IPR000477">
    <property type="entry name" value="RT_dom"/>
</dbReference>
<dbReference type="InterPro" id="IPR041588">
    <property type="entry name" value="Integrase_H2C2"/>
</dbReference>
<dbReference type="Proteomes" id="UP001558613">
    <property type="component" value="Unassembled WGS sequence"/>
</dbReference>
<dbReference type="Pfam" id="PF17919">
    <property type="entry name" value="RT_RNaseH_2"/>
    <property type="match status" value="1"/>
</dbReference>
<evidence type="ECO:0000313" key="5">
    <source>
        <dbReference type="EMBL" id="KAL1269812.1"/>
    </source>
</evidence>
<dbReference type="InterPro" id="IPR012337">
    <property type="entry name" value="RNaseH-like_sf"/>
</dbReference>
<name>A0ABR3MYT8_9TELE</name>
<evidence type="ECO:0000256" key="2">
    <source>
        <dbReference type="ARBA" id="ARBA00012180"/>
    </source>
</evidence>
<comment type="similarity">
    <text evidence="1">Belongs to the beta type-B retroviral polymerase family. HERV class-II K(HML-2) pol subfamily.</text>
</comment>
<dbReference type="Gene3D" id="3.10.20.370">
    <property type="match status" value="1"/>
</dbReference>
<dbReference type="SUPFAM" id="SSF56672">
    <property type="entry name" value="DNA/RNA polymerases"/>
    <property type="match status" value="1"/>
</dbReference>
<dbReference type="CDD" id="cd01647">
    <property type="entry name" value="RT_LTR"/>
    <property type="match status" value="1"/>
</dbReference>
<dbReference type="PANTHER" id="PTHR37984:SF15">
    <property type="entry name" value="INTEGRASE CATALYTIC DOMAIN-CONTAINING PROTEIN"/>
    <property type="match status" value="1"/>
</dbReference>
<keyword evidence="6" id="KW-1185">Reference proteome</keyword>
<dbReference type="Gene3D" id="1.10.340.70">
    <property type="match status" value="1"/>
</dbReference>
<dbReference type="InterPro" id="IPR050951">
    <property type="entry name" value="Retrovirus_Pol_polyprotein"/>
</dbReference>
<dbReference type="Gene3D" id="3.10.10.10">
    <property type="entry name" value="HIV Type 1 Reverse Transcriptase, subunit A, domain 1"/>
    <property type="match status" value="2"/>
</dbReference>
<feature type="domain" description="Integrase catalytic" evidence="4">
    <location>
        <begin position="695"/>
        <end position="806"/>
    </location>
</feature>
<dbReference type="InterPro" id="IPR043502">
    <property type="entry name" value="DNA/RNA_pol_sf"/>
</dbReference>
<evidence type="ECO:0000256" key="3">
    <source>
        <dbReference type="ARBA" id="ARBA00039658"/>
    </source>
</evidence>
<gene>
    <name evidence="5" type="ORF">QQF64_032101</name>
</gene>
<accession>A0ABR3MYT8</accession>
<sequence length="806" mass="91303">MFFRRLSVGPQNVQPCSYGYRVVLKTLEIRRRQNTTGILGHVRLKSKAPKVLAAGQTVVLGGSVTVPCGVKQTLLVEHSPDSSLPGGVFVKRCLLNQSDNLLNHLPVVLTNETKHDITIQPRCVIAELQAVDPAFPLSQSSSGNGVGDFTFNFDDSPLPQEWKDRISKKLREMPEVFSQHDLDFGHTKKVKHSIKLHDQTPFKQRARPIHPQDIEAVRKHLRDLLASGVIRESESSFSSPIVVVKKKNGMYIEVEESDKPKTAFVCPLGFWEFNRMPQGVTNAPSTFQRLMEKCMGDINLREVLVFLDDLIVFSETLEEHEARLLNVLSRLKDYGYYRRFIKDYSRIAKPLNDLTSGYPPLRRNIKKCDKGGQYHNPKESFGDRWTPSCEEAFQSLIDKLTSAPVLGFADPKLPYFLHTDASTKGLGAALYQEQDGSMRAIAFASRGLSHSESRYPAHKLEFLALKWAVTEKFSDYLYGNQFTVVTDSNPLTYVLTTANVTTDVVNAICEKHLITQYADAESEVALVESLALHADAVPVEYEQEGYIDGLPVMPYLPQEIRDKQRADPVLREVIFHLELGDKPSPTVRKELPTFPLFLKEWNRLELRDGVLYRKKQENSLLIYQLVLPEELRPLVMSSLHDDMGHLGVERTVDLVRSRFYWPRMAADVEQKIKGCGRCVRRKAQPQKAAPLVNIQAARPLQLVCMDFLSVEPDGSNTKDILVITDFFTKYAVAIPTPNQKARTVAKCLWENFVTHYGFPECLHSDQGPDFESHVIKELCEVSGIRKNRTTPYHPRETRLNVSTGPF</sequence>
<evidence type="ECO:0000259" key="4">
    <source>
        <dbReference type="PROSITE" id="PS50994"/>
    </source>
</evidence>
<evidence type="ECO:0000256" key="1">
    <source>
        <dbReference type="ARBA" id="ARBA00010879"/>
    </source>
</evidence>
<dbReference type="EC" id="3.1.26.4" evidence="2"/>
<dbReference type="Pfam" id="PF17921">
    <property type="entry name" value="Integrase_H2C2"/>
    <property type="match status" value="1"/>
</dbReference>
<dbReference type="PANTHER" id="PTHR37984">
    <property type="entry name" value="PROTEIN CBG26694"/>
    <property type="match status" value="1"/>
</dbReference>
<dbReference type="InterPro" id="IPR001584">
    <property type="entry name" value="Integrase_cat-core"/>
</dbReference>
<dbReference type="PROSITE" id="PS50994">
    <property type="entry name" value="INTEGRASE"/>
    <property type="match status" value="1"/>
</dbReference>
<dbReference type="Pfam" id="PF00665">
    <property type="entry name" value="rve"/>
    <property type="match status" value="1"/>
</dbReference>
<protein>
    <recommendedName>
        <fullName evidence="3">Gypsy retrotransposon integrase-like protein 1</fullName>
        <ecNumber evidence="2">3.1.26.4</ecNumber>
    </recommendedName>
</protein>
<dbReference type="Pfam" id="PF00078">
    <property type="entry name" value="RVT_1"/>
    <property type="match status" value="1"/>
</dbReference>
<comment type="caution">
    <text evidence="5">The sequence shown here is derived from an EMBL/GenBank/DDBJ whole genome shotgun (WGS) entry which is preliminary data.</text>
</comment>
<dbReference type="EMBL" id="JAYMGO010000008">
    <property type="protein sequence ID" value="KAL1269812.1"/>
    <property type="molecule type" value="Genomic_DNA"/>
</dbReference>
<dbReference type="InterPro" id="IPR043128">
    <property type="entry name" value="Rev_trsase/Diguanyl_cyclase"/>
</dbReference>
<proteinExistence type="inferred from homology"/>
<dbReference type="SUPFAM" id="SSF53098">
    <property type="entry name" value="Ribonuclease H-like"/>
    <property type="match status" value="1"/>
</dbReference>
<reference evidence="5 6" key="1">
    <citation type="submission" date="2023-09" db="EMBL/GenBank/DDBJ databases">
        <authorList>
            <person name="Wang M."/>
        </authorList>
    </citation>
    <scope>NUCLEOTIDE SEQUENCE [LARGE SCALE GENOMIC DNA]</scope>
    <source>
        <strain evidence="5">GT-2023</strain>
        <tissue evidence="5">Liver</tissue>
    </source>
</reference>
<evidence type="ECO:0000313" key="6">
    <source>
        <dbReference type="Proteomes" id="UP001558613"/>
    </source>
</evidence>
<dbReference type="CDD" id="cd09274">
    <property type="entry name" value="RNase_HI_RT_Ty3"/>
    <property type="match status" value="1"/>
</dbReference>
<dbReference type="Gene3D" id="3.30.70.270">
    <property type="match status" value="1"/>
</dbReference>
<dbReference type="Gene3D" id="3.30.420.10">
    <property type="entry name" value="Ribonuclease H-like superfamily/Ribonuclease H"/>
    <property type="match status" value="1"/>
</dbReference>
<dbReference type="InterPro" id="IPR041577">
    <property type="entry name" value="RT_RNaseH_2"/>
</dbReference>